<accession>A0A7X1Y3D5</accession>
<comment type="caution">
    <text evidence="1">The sequence shown here is derived from an EMBL/GenBank/DDBJ whole genome shotgun (WGS) entry which is preliminary data.</text>
</comment>
<dbReference type="AlphaFoldDB" id="A0A7X1Y3D5"/>
<gene>
    <name evidence="1" type="ORF">GHO30_00190</name>
</gene>
<protein>
    <submittedName>
        <fullName evidence="1">Uncharacterized protein</fullName>
    </submittedName>
</protein>
<dbReference type="Proteomes" id="UP000470186">
    <property type="component" value="Unassembled WGS sequence"/>
</dbReference>
<sequence>MARCALIYEAYVLHKGNAIDVAGLTYGIIDGKEFDGEPHQTFHLRKAWVDDMGIGVEDIQGHEYLILSLDDKPGELFDSMHALLALSFLHDKPASVTTEGDQS</sequence>
<dbReference type="EMBL" id="WIVX01000001">
    <property type="protein sequence ID" value="MQU29827.1"/>
    <property type="molecule type" value="Genomic_DNA"/>
</dbReference>
<evidence type="ECO:0000313" key="1">
    <source>
        <dbReference type="EMBL" id="MQU29827.1"/>
    </source>
</evidence>
<organism evidence="1 2">
    <name type="scientific">Pseudomonas helleri</name>
    <dbReference type="NCBI Taxonomy" id="1608996"/>
    <lineage>
        <taxon>Bacteria</taxon>
        <taxon>Pseudomonadati</taxon>
        <taxon>Pseudomonadota</taxon>
        <taxon>Gammaproteobacteria</taxon>
        <taxon>Pseudomonadales</taxon>
        <taxon>Pseudomonadaceae</taxon>
        <taxon>Pseudomonas</taxon>
    </lineage>
</organism>
<reference evidence="1 2" key="1">
    <citation type="submission" date="2019-10" db="EMBL/GenBank/DDBJ databases">
        <title>Evaluation of single-gene subtyping targets for Pseudomonas.</title>
        <authorList>
            <person name="Reichler S.J."/>
            <person name="Orsi R.H."/>
            <person name="Wiedmann M."/>
            <person name="Martin N.H."/>
            <person name="Murphy S.I."/>
        </authorList>
    </citation>
    <scope>NUCLEOTIDE SEQUENCE [LARGE SCALE GENOMIC DNA]</scope>
    <source>
        <strain evidence="1 2">FSL R10-2107</strain>
    </source>
</reference>
<keyword evidence="2" id="KW-1185">Reference proteome</keyword>
<name>A0A7X1Y3D5_9PSED</name>
<proteinExistence type="predicted"/>
<evidence type="ECO:0000313" key="2">
    <source>
        <dbReference type="Proteomes" id="UP000470186"/>
    </source>
</evidence>
<dbReference type="RefSeq" id="WP_153350350.1">
    <property type="nucleotide sequence ID" value="NZ_WIVX01000001.1"/>
</dbReference>